<dbReference type="InterPro" id="IPR016796">
    <property type="entry name" value="UCP021774"/>
</dbReference>
<feature type="domain" description="DUF302" evidence="1">
    <location>
        <begin position="35"/>
        <end position="97"/>
    </location>
</feature>
<keyword evidence="3" id="KW-1185">Reference proteome</keyword>
<evidence type="ECO:0000259" key="1">
    <source>
        <dbReference type="Pfam" id="PF03625"/>
    </source>
</evidence>
<dbReference type="InterPro" id="IPR005180">
    <property type="entry name" value="DUF302"/>
</dbReference>
<gene>
    <name evidence="2" type="ORF">GETHED_23690</name>
</gene>
<dbReference type="Proteomes" id="UP001165044">
    <property type="component" value="Unassembled WGS sequence"/>
</dbReference>
<proteinExistence type="predicted"/>
<dbReference type="SUPFAM" id="SSF103247">
    <property type="entry name" value="TT1751-like"/>
    <property type="match status" value="1"/>
</dbReference>
<name>A0ABQ5PZU8_9BACT</name>
<comment type="caution">
    <text evidence="2">The sequence shown here is derived from an EMBL/GenBank/DDBJ whole genome shotgun (WGS) entry which is preliminary data.</text>
</comment>
<dbReference type="PANTHER" id="PTHR38342:SF1">
    <property type="entry name" value="SLR5037 PROTEIN"/>
    <property type="match status" value="1"/>
</dbReference>
<protein>
    <recommendedName>
        <fullName evidence="1">DUF302 domain-containing protein</fullName>
    </recommendedName>
</protein>
<dbReference type="Pfam" id="PF03625">
    <property type="entry name" value="DUF302"/>
    <property type="match status" value="1"/>
</dbReference>
<accession>A0ABQ5PZU8</accession>
<dbReference type="EMBL" id="BSDC01000003">
    <property type="protein sequence ID" value="GLH68005.1"/>
    <property type="molecule type" value="Genomic_DNA"/>
</dbReference>
<dbReference type="PIRSF" id="PIRSF021774">
    <property type="entry name" value="UCP021774"/>
    <property type="match status" value="1"/>
</dbReference>
<dbReference type="Gene3D" id="3.30.310.70">
    <property type="entry name" value="TT1751-like domain"/>
    <property type="match status" value="1"/>
</dbReference>
<dbReference type="PANTHER" id="PTHR38342">
    <property type="entry name" value="SLR5037 PROTEIN"/>
    <property type="match status" value="1"/>
</dbReference>
<evidence type="ECO:0000313" key="2">
    <source>
        <dbReference type="EMBL" id="GLH68005.1"/>
    </source>
</evidence>
<evidence type="ECO:0000313" key="3">
    <source>
        <dbReference type="Proteomes" id="UP001165044"/>
    </source>
</evidence>
<sequence length="128" mass="13619">MSYCMTKILKGDPAEVDAKVRKALADQGFGILSEIDVEATLRAKLGAEVGLYRILGACNPAFAKGALELEPRVGVMLPCNVILRGVEGGIELSFVDPVASMAAIDNPGLKHHAEAVRAKLQEAFKQTL</sequence>
<dbReference type="InterPro" id="IPR035923">
    <property type="entry name" value="TT1751-like_sf"/>
</dbReference>
<organism evidence="2 3">
    <name type="scientific">Geothrix edaphica</name>
    <dbReference type="NCBI Taxonomy" id="2927976"/>
    <lineage>
        <taxon>Bacteria</taxon>
        <taxon>Pseudomonadati</taxon>
        <taxon>Acidobacteriota</taxon>
        <taxon>Holophagae</taxon>
        <taxon>Holophagales</taxon>
        <taxon>Holophagaceae</taxon>
        <taxon>Geothrix</taxon>
    </lineage>
</organism>
<dbReference type="RefSeq" id="WP_285609606.1">
    <property type="nucleotide sequence ID" value="NZ_BSDC01000003.1"/>
</dbReference>
<dbReference type="CDD" id="cd14797">
    <property type="entry name" value="DUF302"/>
    <property type="match status" value="1"/>
</dbReference>
<reference evidence="2" key="1">
    <citation type="journal article" date="2023" name="Antonie Van Leeuwenhoek">
        <title>Mesoterricola silvestris gen. nov., sp. nov., Mesoterricola sediminis sp. nov., Geothrix oryzae sp. nov., Geothrix edaphica sp. nov., Geothrix rubra sp. nov., and Geothrix limicola sp. nov., six novel members of Acidobacteriota isolated from soils.</title>
        <authorList>
            <person name="Itoh H."/>
            <person name="Sugisawa Y."/>
            <person name="Mise K."/>
            <person name="Xu Z."/>
            <person name="Kuniyasu M."/>
            <person name="Ushijima N."/>
            <person name="Kawano K."/>
            <person name="Kobayashi E."/>
            <person name="Shiratori Y."/>
            <person name="Masuda Y."/>
            <person name="Senoo K."/>
        </authorList>
    </citation>
    <scope>NUCLEOTIDE SEQUENCE</scope>
    <source>
        <strain evidence="2">Red802</strain>
    </source>
</reference>